<dbReference type="AlphaFoldDB" id="A0A7C8I5N8"/>
<dbReference type="EMBL" id="JAADJZ010000011">
    <property type="protein sequence ID" value="KAF2871454.1"/>
    <property type="molecule type" value="Genomic_DNA"/>
</dbReference>
<evidence type="ECO:0000313" key="1">
    <source>
        <dbReference type="EMBL" id="KAF2871454.1"/>
    </source>
</evidence>
<keyword evidence="2" id="KW-1185">Reference proteome</keyword>
<organism evidence="1 2">
    <name type="scientific">Massariosphaeria phaeospora</name>
    <dbReference type="NCBI Taxonomy" id="100035"/>
    <lineage>
        <taxon>Eukaryota</taxon>
        <taxon>Fungi</taxon>
        <taxon>Dikarya</taxon>
        <taxon>Ascomycota</taxon>
        <taxon>Pezizomycotina</taxon>
        <taxon>Dothideomycetes</taxon>
        <taxon>Pleosporomycetidae</taxon>
        <taxon>Pleosporales</taxon>
        <taxon>Pleosporales incertae sedis</taxon>
        <taxon>Massariosphaeria</taxon>
    </lineage>
</organism>
<dbReference type="OrthoDB" id="3685327at2759"/>
<accession>A0A7C8I5N8</accession>
<sequence length="140" mass="15469">MAAAVLLPIATQAGQSILQEVSGNLMNLVSNGIKQLFNNKADQAFRSGWTQQQLGIQAAKYPGKNILVIFTKHQQNFTNSQVEQLVCECPSGDKYIYTGYAFEEGDLTNEGDGGYLNWAFTGHFDRNGNKVHFNKHVELG</sequence>
<name>A0A7C8I5N8_9PLEO</name>
<gene>
    <name evidence="1" type="ORF">BDV95DRAFT_606895</name>
</gene>
<protein>
    <submittedName>
        <fullName evidence="1">Uncharacterized protein</fullName>
    </submittedName>
</protein>
<reference evidence="1 2" key="1">
    <citation type="submission" date="2020-01" db="EMBL/GenBank/DDBJ databases">
        <authorList>
            <consortium name="DOE Joint Genome Institute"/>
            <person name="Haridas S."/>
            <person name="Albert R."/>
            <person name="Binder M."/>
            <person name="Bloem J."/>
            <person name="Labutti K."/>
            <person name="Salamov A."/>
            <person name="Andreopoulos B."/>
            <person name="Baker S.E."/>
            <person name="Barry K."/>
            <person name="Bills G."/>
            <person name="Bluhm B.H."/>
            <person name="Cannon C."/>
            <person name="Castanera R."/>
            <person name="Culley D.E."/>
            <person name="Daum C."/>
            <person name="Ezra D."/>
            <person name="Gonzalez J.B."/>
            <person name="Henrissat B."/>
            <person name="Kuo A."/>
            <person name="Liang C."/>
            <person name="Lipzen A."/>
            <person name="Lutzoni F."/>
            <person name="Magnuson J."/>
            <person name="Mondo S."/>
            <person name="Nolan M."/>
            <person name="Ohm R."/>
            <person name="Pangilinan J."/>
            <person name="Park H.-J.H."/>
            <person name="Ramirez L."/>
            <person name="Alfaro M."/>
            <person name="Sun H."/>
            <person name="Tritt A."/>
            <person name="Yoshinaga Y."/>
            <person name="Zwiers L.-H.L."/>
            <person name="Turgeon B.G."/>
            <person name="Goodwin S.B."/>
            <person name="Spatafora J.W."/>
            <person name="Crous P.W."/>
            <person name="Grigoriev I.V."/>
        </authorList>
    </citation>
    <scope>NUCLEOTIDE SEQUENCE [LARGE SCALE GENOMIC DNA]</scope>
    <source>
        <strain evidence="1 2">CBS 611.86</strain>
    </source>
</reference>
<dbReference type="Proteomes" id="UP000481861">
    <property type="component" value="Unassembled WGS sequence"/>
</dbReference>
<comment type="caution">
    <text evidence="1">The sequence shown here is derived from an EMBL/GenBank/DDBJ whole genome shotgun (WGS) entry which is preliminary data.</text>
</comment>
<evidence type="ECO:0000313" key="2">
    <source>
        <dbReference type="Proteomes" id="UP000481861"/>
    </source>
</evidence>
<proteinExistence type="predicted"/>